<evidence type="ECO:0000256" key="19">
    <source>
        <dbReference type="ARBA" id="ARBA00052627"/>
    </source>
</evidence>
<comment type="catalytic activity">
    <reaction evidence="20">
        <text>an N(1)-methyl-2'-deoxyadenosine in double-stranded DNA + 2-oxoglutarate + O2 = a 2'-deoxyadenosine in double-stranded DNA + formaldehyde + succinate + CO2 + H(+)</text>
        <dbReference type="Rhea" id="RHEA:70443"/>
        <dbReference type="Rhea" id="RHEA-COMP:14236"/>
        <dbReference type="Rhea" id="RHEA-COMP:17897"/>
        <dbReference type="ChEBI" id="CHEBI:15378"/>
        <dbReference type="ChEBI" id="CHEBI:15379"/>
        <dbReference type="ChEBI" id="CHEBI:16526"/>
        <dbReference type="ChEBI" id="CHEBI:16810"/>
        <dbReference type="ChEBI" id="CHEBI:16842"/>
        <dbReference type="ChEBI" id="CHEBI:30031"/>
        <dbReference type="ChEBI" id="CHEBI:90615"/>
        <dbReference type="ChEBI" id="CHEBI:139096"/>
    </reaction>
    <physiologicalReaction direction="left-to-right" evidence="20">
        <dbReference type="Rhea" id="RHEA:70444"/>
    </physiologicalReaction>
</comment>
<evidence type="ECO:0000256" key="4">
    <source>
        <dbReference type="ARBA" id="ARBA00022723"/>
    </source>
</evidence>
<reference evidence="29 30" key="1">
    <citation type="submission" date="2024-04" db="EMBL/GenBank/DDBJ databases">
        <authorList>
            <person name="Rising A."/>
            <person name="Reimegard J."/>
            <person name="Sonavane S."/>
            <person name="Akerstrom W."/>
            <person name="Nylinder S."/>
            <person name="Hedman E."/>
            <person name="Kallberg Y."/>
        </authorList>
    </citation>
    <scope>NUCLEOTIDE SEQUENCE [LARGE SCALE GENOMIC DNA]</scope>
</reference>
<evidence type="ECO:0000256" key="3">
    <source>
        <dbReference type="ARBA" id="ARBA00004642"/>
    </source>
</evidence>
<comment type="caution">
    <text evidence="29">The sequence shown here is derived from an EMBL/GenBank/DDBJ whole genome shotgun (WGS) entry which is preliminary data.</text>
</comment>
<comment type="cofactor">
    <cofactor evidence="1">
        <name>Fe(2+)</name>
        <dbReference type="ChEBI" id="CHEBI:29033"/>
    </cofactor>
</comment>
<evidence type="ECO:0000256" key="5">
    <source>
        <dbReference type="ARBA" id="ARBA00022763"/>
    </source>
</evidence>
<dbReference type="GO" id="GO:0005654">
    <property type="term" value="C:nucleoplasm"/>
    <property type="evidence" value="ECO:0007669"/>
    <property type="project" value="UniProtKB-SubCell"/>
</dbReference>
<dbReference type="AlphaFoldDB" id="A0AAV2A4U8"/>
<evidence type="ECO:0000256" key="1">
    <source>
        <dbReference type="ARBA" id="ARBA00001954"/>
    </source>
</evidence>
<sequence length="189" mass="22227">MNENNLNVVYQQYFSKKEADQIFEELEREIEYFPSEMTTVVVVNKRYPVPRKVSAYGDKNLTYTFSGNTLPTKPLIPILVRILKANKILKDSSFNYILINRYKDEQDKIGSHRDNETDMDPNSSIVTFSFGAERTMIFKRSNFNSVKIPLKNGCVLAMNPPTNEFWYHEIPRERRIKNVRNVSKKYIKN</sequence>
<evidence type="ECO:0000313" key="30">
    <source>
        <dbReference type="Proteomes" id="UP001497382"/>
    </source>
</evidence>
<dbReference type="PANTHER" id="PTHR31573:SF1">
    <property type="entry name" value="DNA OXIDATIVE DEMETHYLASE ALKBH2"/>
    <property type="match status" value="1"/>
</dbReference>
<dbReference type="Gene3D" id="2.60.120.590">
    <property type="entry name" value="Alpha-ketoglutarate-dependent dioxygenase AlkB-like"/>
    <property type="match status" value="1"/>
</dbReference>
<keyword evidence="8" id="KW-0560">Oxidoreductase</keyword>
<dbReference type="PANTHER" id="PTHR31573">
    <property type="entry name" value="ALPHA-KETOGLUTARATE-DEPENDENT DIOXYGENASE ALKB HOMOLOG 2"/>
    <property type="match status" value="1"/>
</dbReference>
<dbReference type="InterPro" id="IPR032852">
    <property type="entry name" value="ALKBH2"/>
</dbReference>
<evidence type="ECO:0000256" key="6">
    <source>
        <dbReference type="ARBA" id="ARBA00022842"/>
    </source>
</evidence>
<evidence type="ECO:0000256" key="16">
    <source>
        <dbReference type="ARBA" id="ARBA00051434"/>
    </source>
</evidence>
<evidence type="ECO:0000256" key="12">
    <source>
        <dbReference type="ARBA" id="ARBA00051010"/>
    </source>
</evidence>
<feature type="binding site" evidence="27">
    <location>
        <position position="102"/>
    </location>
    <ligand>
        <name>2-oxoglutarate</name>
        <dbReference type="ChEBI" id="CHEBI:16810"/>
    </ligand>
</feature>
<comment type="catalytic activity">
    <reaction evidence="15">
        <text>an N(3)-methyl-2'-deoxycytidine in double-stranded DNA + 2-oxoglutarate + O2 = a 2'-deoxycytidine in double-stranded DNA + formaldehyde + succinate + CO2 + H(+)</text>
        <dbReference type="Rhea" id="RHEA:70439"/>
        <dbReference type="Rhea" id="RHEA-COMP:14237"/>
        <dbReference type="Rhea" id="RHEA-COMP:17070"/>
        <dbReference type="ChEBI" id="CHEBI:15378"/>
        <dbReference type="ChEBI" id="CHEBI:15379"/>
        <dbReference type="ChEBI" id="CHEBI:16526"/>
        <dbReference type="ChEBI" id="CHEBI:16810"/>
        <dbReference type="ChEBI" id="CHEBI:16842"/>
        <dbReference type="ChEBI" id="CHEBI:30031"/>
        <dbReference type="ChEBI" id="CHEBI:85452"/>
        <dbReference type="ChEBI" id="CHEBI:139075"/>
    </reaction>
    <physiologicalReaction direction="left-to-right" evidence="15">
        <dbReference type="Rhea" id="RHEA:70440"/>
    </physiologicalReaction>
</comment>
<comment type="catalytic activity">
    <reaction evidence="12">
        <text>an N(1)-methyl-2'-deoxyadenosine in single-stranded DNA + 2-oxoglutarate + O2 = a 2'-deoxyadenosine in single-stranded DNA + formaldehyde + succinate + CO2 + H(+)</text>
        <dbReference type="Rhea" id="RHEA:70447"/>
        <dbReference type="Rhea" id="RHEA-COMP:17895"/>
        <dbReference type="Rhea" id="RHEA-COMP:17896"/>
        <dbReference type="ChEBI" id="CHEBI:15378"/>
        <dbReference type="ChEBI" id="CHEBI:15379"/>
        <dbReference type="ChEBI" id="CHEBI:16526"/>
        <dbReference type="ChEBI" id="CHEBI:16810"/>
        <dbReference type="ChEBI" id="CHEBI:16842"/>
        <dbReference type="ChEBI" id="CHEBI:30031"/>
        <dbReference type="ChEBI" id="CHEBI:90615"/>
        <dbReference type="ChEBI" id="CHEBI:139096"/>
    </reaction>
    <physiologicalReaction direction="left-to-right" evidence="12">
        <dbReference type="Rhea" id="RHEA:70448"/>
    </physiologicalReaction>
</comment>
<dbReference type="PROSITE" id="PS51471">
    <property type="entry name" value="FE2OG_OXY"/>
    <property type="match status" value="1"/>
</dbReference>
<protein>
    <recommendedName>
        <fullName evidence="24">DNA oxidative demethylase ALKBH2</fullName>
        <ecNumber evidence="23">1.14.11.33</ecNumber>
    </recommendedName>
    <alternativeName>
        <fullName evidence="25">Alkylated DNA repair protein alkB homolog 2</fullName>
    </alternativeName>
    <alternativeName>
        <fullName evidence="26">Alpha-ketoglutarate-dependent dioxygenase alkB homolog 2</fullName>
    </alternativeName>
</protein>
<evidence type="ECO:0000256" key="15">
    <source>
        <dbReference type="ARBA" id="ARBA00051376"/>
    </source>
</evidence>
<organism evidence="29 30">
    <name type="scientific">Larinioides sclopetarius</name>
    <dbReference type="NCBI Taxonomy" id="280406"/>
    <lineage>
        <taxon>Eukaryota</taxon>
        <taxon>Metazoa</taxon>
        <taxon>Ecdysozoa</taxon>
        <taxon>Arthropoda</taxon>
        <taxon>Chelicerata</taxon>
        <taxon>Arachnida</taxon>
        <taxon>Araneae</taxon>
        <taxon>Araneomorphae</taxon>
        <taxon>Entelegynae</taxon>
        <taxon>Araneoidea</taxon>
        <taxon>Araneidae</taxon>
        <taxon>Larinioides</taxon>
    </lineage>
</organism>
<comment type="catalytic activity">
    <reaction evidence="18">
        <text>a 3,N(4)-etheno-2'-deoxycytidine in single-stranded DNA + 2-oxoglutarate + O2 + H2O = a 2'-deoxycytidine in single-stranded DNA + glyoxal + succinate + CO2</text>
        <dbReference type="Rhea" id="RHEA:70471"/>
        <dbReference type="Rhea" id="RHEA-COMP:12846"/>
        <dbReference type="Rhea" id="RHEA-COMP:17906"/>
        <dbReference type="ChEBI" id="CHEBI:15377"/>
        <dbReference type="ChEBI" id="CHEBI:15379"/>
        <dbReference type="ChEBI" id="CHEBI:16526"/>
        <dbReference type="ChEBI" id="CHEBI:16810"/>
        <dbReference type="ChEBI" id="CHEBI:30031"/>
        <dbReference type="ChEBI" id="CHEBI:34779"/>
        <dbReference type="ChEBI" id="CHEBI:85452"/>
        <dbReference type="ChEBI" id="CHEBI:189585"/>
    </reaction>
    <physiologicalReaction direction="left-to-right" evidence="18">
        <dbReference type="Rhea" id="RHEA:70472"/>
    </physiologicalReaction>
</comment>
<keyword evidence="7" id="KW-0223">Dioxygenase</keyword>
<dbReference type="InterPro" id="IPR037151">
    <property type="entry name" value="AlkB-like_sf"/>
</dbReference>
<evidence type="ECO:0000259" key="28">
    <source>
        <dbReference type="PROSITE" id="PS51471"/>
    </source>
</evidence>
<dbReference type="GO" id="GO:0035516">
    <property type="term" value="F:broad specificity oxidative DNA demethylase activity"/>
    <property type="evidence" value="ECO:0007669"/>
    <property type="project" value="UniProtKB-EC"/>
</dbReference>
<accession>A0AAV2A4U8</accession>
<feature type="binding site" evidence="27">
    <location>
        <begin position="63"/>
        <end position="65"/>
    </location>
    <ligand>
        <name>substrate</name>
    </ligand>
</feature>
<evidence type="ECO:0000256" key="9">
    <source>
        <dbReference type="ARBA" id="ARBA00023004"/>
    </source>
</evidence>
<keyword evidence="4" id="KW-0479">Metal-binding</keyword>
<comment type="catalytic activity">
    <reaction evidence="17">
        <text>a 1,N(2)-etheno-2'-deoxyguanosine in double-stranded DNA + 2-oxoglutarate + O2 + H2O = a 2'-deoxyguanosine in double-stranded DNA + glyoxal + succinate + CO2</text>
        <dbReference type="Rhea" id="RHEA:70487"/>
        <dbReference type="Rhea" id="RHEA-COMP:17910"/>
        <dbReference type="Rhea" id="RHEA-COMP:17912"/>
        <dbReference type="ChEBI" id="CHEBI:15377"/>
        <dbReference type="ChEBI" id="CHEBI:15379"/>
        <dbReference type="ChEBI" id="CHEBI:16526"/>
        <dbReference type="ChEBI" id="CHEBI:16810"/>
        <dbReference type="ChEBI" id="CHEBI:30031"/>
        <dbReference type="ChEBI" id="CHEBI:34779"/>
        <dbReference type="ChEBI" id="CHEBI:85445"/>
        <dbReference type="ChEBI" id="CHEBI:189586"/>
    </reaction>
    <physiologicalReaction direction="left-to-right" evidence="17">
        <dbReference type="Rhea" id="RHEA:70488"/>
    </physiologicalReaction>
</comment>
<dbReference type="GO" id="GO:0005730">
    <property type="term" value="C:nucleolus"/>
    <property type="evidence" value="ECO:0007669"/>
    <property type="project" value="UniProtKB-SubCell"/>
</dbReference>
<evidence type="ECO:0000256" key="7">
    <source>
        <dbReference type="ARBA" id="ARBA00022964"/>
    </source>
</evidence>
<dbReference type="SUPFAM" id="SSF51197">
    <property type="entry name" value="Clavaminate synthase-like"/>
    <property type="match status" value="1"/>
</dbReference>
<gene>
    <name evidence="29" type="ORF">LARSCL_LOCUS9899</name>
</gene>
<keyword evidence="10" id="KW-0234">DNA repair</keyword>
<evidence type="ECO:0000256" key="23">
    <source>
        <dbReference type="ARBA" id="ARBA00066725"/>
    </source>
</evidence>
<dbReference type="FunFam" id="2.60.120.590:FF:000004">
    <property type="entry name" value="DNA oxidative demethylase ALKBH2"/>
    <property type="match status" value="1"/>
</dbReference>
<dbReference type="EC" id="1.14.11.33" evidence="23"/>
<feature type="binding site" evidence="27">
    <location>
        <position position="112"/>
    </location>
    <ligand>
        <name>2-oxoglutarate</name>
        <dbReference type="ChEBI" id="CHEBI:16810"/>
    </ligand>
</feature>
<evidence type="ECO:0000256" key="25">
    <source>
        <dbReference type="ARBA" id="ARBA00077989"/>
    </source>
</evidence>
<evidence type="ECO:0000256" key="2">
    <source>
        <dbReference type="ARBA" id="ARBA00004604"/>
    </source>
</evidence>
<evidence type="ECO:0000256" key="8">
    <source>
        <dbReference type="ARBA" id="ARBA00023002"/>
    </source>
</evidence>
<comment type="catalytic activity">
    <reaction evidence="21">
        <text>a methylated nucleobase within DNA + 2-oxoglutarate + O2 = a nucleobase within DNA + formaldehyde + succinate + CO2</text>
        <dbReference type="Rhea" id="RHEA:30299"/>
        <dbReference type="Rhea" id="RHEA-COMP:12192"/>
        <dbReference type="Rhea" id="RHEA-COMP:12193"/>
        <dbReference type="ChEBI" id="CHEBI:15379"/>
        <dbReference type="ChEBI" id="CHEBI:16526"/>
        <dbReference type="ChEBI" id="CHEBI:16810"/>
        <dbReference type="ChEBI" id="CHEBI:16842"/>
        <dbReference type="ChEBI" id="CHEBI:30031"/>
        <dbReference type="ChEBI" id="CHEBI:32875"/>
        <dbReference type="ChEBI" id="CHEBI:64428"/>
        <dbReference type="EC" id="1.14.11.33"/>
    </reaction>
    <physiologicalReaction direction="left-to-right" evidence="21">
        <dbReference type="Rhea" id="RHEA:30300"/>
    </physiologicalReaction>
</comment>
<evidence type="ECO:0000256" key="17">
    <source>
        <dbReference type="ARBA" id="ARBA00051755"/>
    </source>
</evidence>
<keyword evidence="11" id="KW-0539">Nucleus</keyword>
<evidence type="ECO:0000256" key="27">
    <source>
        <dbReference type="PIRSR" id="PIRSR632852-1"/>
    </source>
</evidence>
<evidence type="ECO:0000256" key="26">
    <source>
        <dbReference type="ARBA" id="ARBA00081727"/>
    </source>
</evidence>
<name>A0AAV2A4U8_9ARAC</name>
<dbReference type="GO" id="GO:0051747">
    <property type="term" value="F:cytosine C-5 DNA demethylase activity"/>
    <property type="evidence" value="ECO:0007669"/>
    <property type="project" value="UniProtKB-ARBA"/>
</dbReference>
<dbReference type="EMBL" id="CAXIEN010000115">
    <property type="protein sequence ID" value="CAL1278631.1"/>
    <property type="molecule type" value="Genomic_DNA"/>
</dbReference>
<dbReference type="GO" id="GO:0008198">
    <property type="term" value="F:ferrous iron binding"/>
    <property type="evidence" value="ECO:0007669"/>
    <property type="project" value="TreeGrafter"/>
</dbReference>
<comment type="subcellular location">
    <subcellularLocation>
        <location evidence="2">Nucleus</location>
        <location evidence="2">Nucleolus</location>
    </subcellularLocation>
    <subcellularLocation>
        <location evidence="3">Nucleus</location>
        <location evidence="3">Nucleoplasm</location>
    </subcellularLocation>
</comment>
<evidence type="ECO:0000313" key="29">
    <source>
        <dbReference type="EMBL" id="CAL1278631.1"/>
    </source>
</evidence>
<comment type="catalytic activity">
    <reaction evidence="14">
        <text>a 1,N(6)-etheno-2'-deoxyadenosine in single-stranded DNA + 2-oxoglutarate + O2 + H2O = a 2'-deoxyadenosine in single-stranded DNA + glyoxal + succinate + CO2</text>
        <dbReference type="Rhea" id="RHEA:70459"/>
        <dbReference type="Rhea" id="RHEA-COMP:17896"/>
        <dbReference type="Rhea" id="RHEA-COMP:17904"/>
        <dbReference type="ChEBI" id="CHEBI:15377"/>
        <dbReference type="ChEBI" id="CHEBI:15379"/>
        <dbReference type="ChEBI" id="CHEBI:16526"/>
        <dbReference type="ChEBI" id="CHEBI:16810"/>
        <dbReference type="ChEBI" id="CHEBI:30031"/>
        <dbReference type="ChEBI" id="CHEBI:34779"/>
        <dbReference type="ChEBI" id="CHEBI:90615"/>
        <dbReference type="ChEBI" id="CHEBI:189583"/>
    </reaction>
    <physiologicalReaction direction="left-to-right" evidence="14">
        <dbReference type="Rhea" id="RHEA:70460"/>
    </physiologicalReaction>
</comment>
<evidence type="ECO:0000256" key="24">
    <source>
        <dbReference type="ARBA" id="ARBA00072134"/>
    </source>
</evidence>
<evidence type="ECO:0000256" key="11">
    <source>
        <dbReference type="ARBA" id="ARBA00023242"/>
    </source>
</evidence>
<proteinExistence type="predicted"/>
<keyword evidence="30" id="KW-1185">Reference proteome</keyword>
<dbReference type="Pfam" id="PF13532">
    <property type="entry name" value="2OG-FeII_Oxy_2"/>
    <property type="match status" value="1"/>
</dbReference>
<keyword evidence="5" id="KW-0227">DNA damage</keyword>
<dbReference type="InterPro" id="IPR027450">
    <property type="entry name" value="AlkB-like"/>
</dbReference>
<feature type="binding site" evidence="27">
    <location>
        <position position="168"/>
    </location>
    <ligand>
        <name>2-oxoglutarate</name>
        <dbReference type="ChEBI" id="CHEBI:16810"/>
    </ligand>
</feature>
<dbReference type="GO" id="GO:0006307">
    <property type="term" value="P:DNA alkylation repair"/>
    <property type="evidence" value="ECO:0007669"/>
    <property type="project" value="TreeGrafter"/>
</dbReference>
<comment type="subunit">
    <text evidence="22">Interacts with PCNA homotrimer; this interaction is enhanced during the S-phase of the cell cycle. Interacts with nucleolar proteins NCL, UBTF and NPM1. Interacts with XRCC5-XRCC6 heterodimer.</text>
</comment>
<evidence type="ECO:0000256" key="20">
    <source>
        <dbReference type="ARBA" id="ARBA00052800"/>
    </source>
</evidence>
<dbReference type="InterPro" id="IPR005123">
    <property type="entry name" value="Oxoglu/Fe-dep_dioxygenase_dom"/>
</dbReference>
<comment type="catalytic activity">
    <reaction evidence="13">
        <text>an N(3)-methyl-2'-deoxycytidine in single-stranded DNA + 2-oxoglutarate + O2 = a 2'-deoxycytidine in single-stranded DNA + formaldehyde + succinate + CO2 + H(+)</text>
        <dbReference type="Rhea" id="RHEA:70435"/>
        <dbReference type="Rhea" id="RHEA-COMP:12846"/>
        <dbReference type="Rhea" id="RHEA-COMP:17894"/>
        <dbReference type="ChEBI" id="CHEBI:15378"/>
        <dbReference type="ChEBI" id="CHEBI:15379"/>
        <dbReference type="ChEBI" id="CHEBI:16526"/>
        <dbReference type="ChEBI" id="CHEBI:16810"/>
        <dbReference type="ChEBI" id="CHEBI:16842"/>
        <dbReference type="ChEBI" id="CHEBI:30031"/>
        <dbReference type="ChEBI" id="CHEBI:85452"/>
        <dbReference type="ChEBI" id="CHEBI:139075"/>
    </reaction>
    <physiologicalReaction direction="left-to-right" evidence="13">
        <dbReference type="Rhea" id="RHEA:70436"/>
    </physiologicalReaction>
</comment>
<keyword evidence="9" id="KW-0408">Iron</keyword>
<evidence type="ECO:0000256" key="13">
    <source>
        <dbReference type="ARBA" id="ARBA00051165"/>
    </source>
</evidence>
<evidence type="ECO:0000256" key="21">
    <source>
        <dbReference type="ARBA" id="ARBA00053025"/>
    </source>
</evidence>
<evidence type="ECO:0000256" key="10">
    <source>
        <dbReference type="ARBA" id="ARBA00023204"/>
    </source>
</evidence>
<evidence type="ECO:0000256" key="18">
    <source>
        <dbReference type="ARBA" id="ARBA00052597"/>
    </source>
</evidence>
<keyword evidence="6" id="KW-0460">Magnesium</keyword>
<dbReference type="Proteomes" id="UP001497382">
    <property type="component" value="Unassembled WGS sequence"/>
</dbReference>
<comment type="catalytic activity">
    <reaction evidence="19">
        <text>a 1,N(6)-etheno-2'-deoxyadenosine in double-stranded DNA + 2-oxoglutarate + O2 + H2O = a 2'-deoxyadenosine in double-stranded DNA + glyoxal + succinate + CO2</text>
        <dbReference type="Rhea" id="RHEA:70463"/>
        <dbReference type="Rhea" id="RHEA-COMP:17897"/>
        <dbReference type="Rhea" id="RHEA-COMP:17903"/>
        <dbReference type="ChEBI" id="CHEBI:15377"/>
        <dbReference type="ChEBI" id="CHEBI:15379"/>
        <dbReference type="ChEBI" id="CHEBI:16526"/>
        <dbReference type="ChEBI" id="CHEBI:16810"/>
        <dbReference type="ChEBI" id="CHEBI:30031"/>
        <dbReference type="ChEBI" id="CHEBI:34779"/>
        <dbReference type="ChEBI" id="CHEBI:90615"/>
        <dbReference type="ChEBI" id="CHEBI:189583"/>
    </reaction>
    <physiologicalReaction direction="left-to-right" evidence="19">
        <dbReference type="Rhea" id="RHEA:70464"/>
    </physiologicalReaction>
</comment>
<comment type="catalytic activity">
    <reaction evidence="16">
        <text>a 3,N(4)-etheno-2'-deoxycytidine in double-stranded DNA + 2-oxoglutarate + O2 + H2O = a 2'-deoxycytidine in double-stranded DNA + glyoxal + succinate + CO2</text>
        <dbReference type="Rhea" id="RHEA:70467"/>
        <dbReference type="Rhea" id="RHEA-COMP:17070"/>
        <dbReference type="Rhea" id="RHEA-COMP:17905"/>
        <dbReference type="ChEBI" id="CHEBI:15377"/>
        <dbReference type="ChEBI" id="CHEBI:15379"/>
        <dbReference type="ChEBI" id="CHEBI:16526"/>
        <dbReference type="ChEBI" id="CHEBI:16810"/>
        <dbReference type="ChEBI" id="CHEBI:30031"/>
        <dbReference type="ChEBI" id="CHEBI:34779"/>
        <dbReference type="ChEBI" id="CHEBI:85452"/>
        <dbReference type="ChEBI" id="CHEBI:189585"/>
    </reaction>
    <physiologicalReaction direction="left-to-right" evidence="16">
        <dbReference type="Rhea" id="RHEA:70468"/>
    </physiologicalReaction>
</comment>
<feature type="binding site" evidence="27">
    <location>
        <position position="100"/>
    </location>
    <ligand>
        <name>2-oxoglutarate</name>
        <dbReference type="ChEBI" id="CHEBI:16810"/>
    </ligand>
</feature>
<evidence type="ECO:0000256" key="14">
    <source>
        <dbReference type="ARBA" id="ARBA00051189"/>
    </source>
</evidence>
<feature type="domain" description="Fe2OG dioxygenase" evidence="28">
    <location>
        <begin position="93"/>
        <end position="189"/>
    </location>
</feature>
<evidence type="ECO:0000256" key="22">
    <source>
        <dbReference type="ARBA" id="ARBA00062909"/>
    </source>
</evidence>